<organism evidence="3 4">
    <name type="scientific">Elsinoe australis</name>
    <dbReference type="NCBI Taxonomy" id="40998"/>
    <lineage>
        <taxon>Eukaryota</taxon>
        <taxon>Fungi</taxon>
        <taxon>Dikarya</taxon>
        <taxon>Ascomycota</taxon>
        <taxon>Pezizomycotina</taxon>
        <taxon>Dothideomycetes</taxon>
        <taxon>Dothideomycetidae</taxon>
        <taxon>Myriangiales</taxon>
        <taxon>Elsinoaceae</taxon>
        <taxon>Elsinoe</taxon>
    </lineage>
</organism>
<proteinExistence type="predicted"/>
<dbReference type="InterPro" id="IPR029753">
    <property type="entry name" value="D-isomer_DH_CS"/>
</dbReference>
<dbReference type="GO" id="GO:0016618">
    <property type="term" value="F:hydroxypyruvate reductase [NAD(P)H] activity"/>
    <property type="evidence" value="ECO:0007669"/>
    <property type="project" value="TreeGrafter"/>
</dbReference>
<dbReference type="EMBL" id="NHZQ01000445">
    <property type="protein sequence ID" value="PSK34970.1"/>
    <property type="molecule type" value="Genomic_DNA"/>
</dbReference>
<dbReference type="GO" id="GO:0005829">
    <property type="term" value="C:cytosol"/>
    <property type="evidence" value="ECO:0007669"/>
    <property type="project" value="TreeGrafter"/>
</dbReference>
<dbReference type="Proteomes" id="UP000243723">
    <property type="component" value="Unassembled WGS sequence"/>
</dbReference>
<comment type="caution">
    <text evidence="3">The sequence shown here is derived from an EMBL/GenBank/DDBJ whole genome shotgun (WGS) entry which is preliminary data.</text>
</comment>
<keyword evidence="4" id="KW-1185">Reference proteome</keyword>
<dbReference type="AlphaFoldDB" id="A0A2P7YG80"/>
<evidence type="ECO:0000313" key="4">
    <source>
        <dbReference type="Proteomes" id="UP000243723"/>
    </source>
</evidence>
<keyword evidence="1" id="KW-0560">Oxidoreductase</keyword>
<feature type="domain" description="D-isomer specific 2-hydroxyacid dehydrogenase NAD-binding" evidence="2">
    <location>
        <begin position="183"/>
        <end position="249"/>
    </location>
</feature>
<dbReference type="PROSITE" id="PS00671">
    <property type="entry name" value="D_2_HYDROXYACID_DH_3"/>
    <property type="match status" value="1"/>
</dbReference>
<dbReference type="Gene3D" id="3.40.50.720">
    <property type="entry name" value="NAD(P)-binding Rossmann-like Domain"/>
    <property type="match status" value="2"/>
</dbReference>
<evidence type="ECO:0000256" key="1">
    <source>
        <dbReference type="ARBA" id="ARBA00023002"/>
    </source>
</evidence>
<dbReference type="GO" id="GO:0051287">
    <property type="term" value="F:NAD binding"/>
    <property type="evidence" value="ECO:0007669"/>
    <property type="project" value="InterPro"/>
</dbReference>
<dbReference type="PROSITE" id="PS00670">
    <property type="entry name" value="D_2_HYDROXYACID_DH_2"/>
    <property type="match status" value="1"/>
</dbReference>
<protein>
    <recommendedName>
        <fullName evidence="2">D-isomer specific 2-hydroxyacid dehydrogenase NAD-binding domain-containing protein</fullName>
    </recommendedName>
</protein>
<accession>A0A2P7YG80</accession>
<dbReference type="InterPro" id="IPR050223">
    <property type="entry name" value="D-isomer_2-hydroxyacid_DH"/>
</dbReference>
<dbReference type="STRING" id="40998.A0A2P7YG80"/>
<dbReference type="PANTHER" id="PTHR10996:SF269">
    <property type="entry name" value="HYPOTHETICAL D-ISOMER SPECIFIC 2-HYDROXYACID DEHYDROGENASE (EUROFUNG)"/>
    <property type="match status" value="1"/>
</dbReference>
<sequence>MSRPKALLIGEIELAQPSWDALSSLAELVTYTAHDRTAFISDCRSGLYDGVVAICDRAPSSQAVTGKWDEELLSALPSSLRFICHMGAGYDSIDVHAFTRRGIHVSNVPRVVEDATADTAIFLILAALRGFNNGILAIRNGTWKGKVPPPPLGLMPQGKTLGILGMGGIGQNLKRKAEVFGMYVGFDELLTRSDVLSLNLPLNDKTRNIISTKEFEKMKHDVVIVNTARGGVLDEEALVKALDSDRVRAPGVGRQSACLLIAAYGYIYSRG</sequence>
<dbReference type="InterPro" id="IPR036291">
    <property type="entry name" value="NAD(P)-bd_dom_sf"/>
</dbReference>
<name>A0A2P7YG80_9PEZI</name>
<dbReference type="PANTHER" id="PTHR10996">
    <property type="entry name" value="2-HYDROXYACID DEHYDROGENASE-RELATED"/>
    <property type="match status" value="1"/>
</dbReference>
<dbReference type="Pfam" id="PF02826">
    <property type="entry name" value="2-Hacid_dh_C"/>
    <property type="match status" value="1"/>
</dbReference>
<dbReference type="GO" id="GO:0030267">
    <property type="term" value="F:glyoxylate reductase (NADPH) activity"/>
    <property type="evidence" value="ECO:0007669"/>
    <property type="project" value="TreeGrafter"/>
</dbReference>
<reference evidence="3 4" key="1">
    <citation type="submission" date="2017-05" db="EMBL/GenBank/DDBJ databases">
        <title>Draft genome sequence of Elsinoe australis.</title>
        <authorList>
            <person name="Cheng Q."/>
        </authorList>
    </citation>
    <scope>NUCLEOTIDE SEQUENCE [LARGE SCALE GENOMIC DNA]</scope>
    <source>
        <strain evidence="3 4">NL1</strain>
    </source>
</reference>
<dbReference type="CDD" id="cd12168">
    <property type="entry name" value="Mand_dh_like"/>
    <property type="match status" value="1"/>
</dbReference>
<dbReference type="SUPFAM" id="SSF52283">
    <property type="entry name" value="Formate/glycerate dehydrogenase catalytic domain-like"/>
    <property type="match status" value="1"/>
</dbReference>
<dbReference type="SUPFAM" id="SSF51735">
    <property type="entry name" value="NAD(P)-binding Rossmann-fold domains"/>
    <property type="match status" value="1"/>
</dbReference>
<dbReference type="InterPro" id="IPR006140">
    <property type="entry name" value="D-isomer_DH_NAD-bd"/>
</dbReference>
<evidence type="ECO:0000313" key="3">
    <source>
        <dbReference type="EMBL" id="PSK34970.1"/>
    </source>
</evidence>
<evidence type="ECO:0000259" key="2">
    <source>
        <dbReference type="Pfam" id="PF02826"/>
    </source>
</evidence>
<gene>
    <name evidence="3" type="ORF">B9Z65_1553</name>
</gene>
<dbReference type="OrthoDB" id="9991913at2759"/>